<name>A0A8K0AK64_ANDGO</name>
<reference evidence="2" key="1">
    <citation type="submission" date="2019-09" db="EMBL/GenBank/DDBJ databases">
        <title>The Mitochondrial Proteome of the Jakobid, Andalucia godoyi, a Protist With the Most Gene-Rich and Bacteria-Like Mitochondrial Genome.</title>
        <authorList>
            <person name="Gray M.W."/>
            <person name="Burger G."/>
            <person name="Derelle R."/>
            <person name="Klimes V."/>
            <person name="Leger M."/>
            <person name="Sarrasin M."/>
            <person name="Vlcek C."/>
            <person name="Roger A.J."/>
            <person name="Elias M."/>
            <person name="Lang B.F."/>
        </authorList>
    </citation>
    <scope>NUCLEOTIDE SEQUENCE</scope>
    <source>
        <strain evidence="2">And28</strain>
    </source>
</reference>
<evidence type="ECO:0000259" key="1">
    <source>
        <dbReference type="Pfam" id="PF18126"/>
    </source>
</evidence>
<gene>
    <name evidence="2" type="primary">mL59</name>
    <name evidence="2" type="ORF">ANDGO_02458</name>
</gene>
<evidence type="ECO:0000313" key="3">
    <source>
        <dbReference type="Proteomes" id="UP000799049"/>
    </source>
</evidence>
<dbReference type="Pfam" id="PF18126">
    <property type="entry name" value="Mitoc_mL59"/>
    <property type="match status" value="1"/>
</dbReference>
<protein>
    <submittedName>
        <fullName evidence="2">Mitochondrial ribosomal protein L59</fullName>
    </submittedName>
</protein>
<comment type="caution">
    <text evidence="2">The sequence shown here is derived from an EMBL/GenBank/DDBJ whole genome shotgun (WGS) entry which is preliminary data.</text>
</comment>
<sequence length="142" mass="15870">MSRGIPTARIPSILTRLAEVAVPTKVNGVWHKPMLSGRKRALLAKTPEFVQYAASNPDAVKLAKMDRYLQSADHPDAATKTSIFISRVPKGHKHARDAEARRAAIQKKLAEMPKLLEDIKKQKQDAKKSVGISWLFKENAYK</sequence>
<accession>A0A8K0AK64</accession>
<dbReference type="EMBL" id="VRVR01000001">
    <property type="protein sequence ID" value="KAF0853151.1"/>
    <property type="molecule type" value="Genomic_DNA"/>
</dbReference>
<dbReference type="GO" id="GO:0005840">
    <property type="term" value="C:ribosome"/>
    <property type="evidence" value="ECO:0007669"/>
    <property type="project" value="UniProtKB-KW"/>
</dbReference>
<dbReference type="AlphaFoldDB" id="A0A8K0AK64"/>
<dbReference type="InterPro" id="IPR040922">
    <property type="entry name" value="Ribosomal_mL59_dom"/>
</dbReference>
<organism evidence="2 3">
    <name type="scientific">Andalucia godoyi</name>
    <name type="common">Flagellate</name>
    <dbReference type="NCBI Taxonomy" id="505711"/>
    <lineage>
        <taxon>Eukaryota</taxon>
        <taxon>Discoba</taxon>
        <taxon>Jakobida</taxon>
        <taxon>Andalucina</taxon>
        <taxon>Andaluciidae</taxon>
        <taxon>Andalucia</taxon>
    </lineage>
</organism>
<proteinExistence type="predicted"/>
<feature type="domain" description="Large ribosomal subunit protein mL59" evidence="1">
    <location>
        <begin position="23"/>
        <end position="121"/>
    </location>
</feature>
<keyword evidence="2" id="KW-0689">Ribosomal protein</keyword>
<evidence type="ECO:0000313" key="2">
    <source>
        <dbReference type="EMBL" id="KAF0853151.1"/>
    </source>
</evidence>
<dbReference type="Proteomes" id="UP000799049">
    <property type="component" value="Unassembled WGS sequence"/>
</dbReference>
<keyword evidence="2" id="KW-0687">Ribonucleoprotein</keyword>
<keyword evidence="3" id="KW-1185">Reference proteome</keyword>